<evidence type="ECO:0000256" key="4">
    <source>
        <dbReference type="SAM" id="MobiDB-lite"/>
    </source>
</evidence>
<dbReference type="PROSITE" id="PS00022">
    <property type="entry name" value="EGF_1"/>
    <property type="match status" value="2"/>
</dbReference>
<dbReference type="Pfam" id="PF26129">
    <property type="entry name" value="Vwde"/>
    <property type="match status" value="1"/>
</dbReference>
<evidence type="ECO:0000313" key="8">
    <source>
        <dbReference type="Proteomes" id="UP000261480"/>
    </source>
</evidence>
<sequence>MSLSVQAPSVDFSNTQGLCGTFDHNSNNDFHGSNGGFYGPDDLERFIEDWRIAPGESLFDNTPPLIVQKARRPFCQCHREFTPSQQYSRGMVHSPLSHSDCSAYDNVDYTSVFPSMDTTAEYIRSPKREERILEVSALSSHPLEGRHLWINGQRSQHGDDFELDGELREDLLLSPHRPKRHTSFEFQPLFAAQSLSQTDLESFAYFFPEDHLAEARPKVQPQWPTPNGLTSAKALEVCQMALVNSTIGVMCGGLLGRHLDEAVTLCMMDLQLKDDLGWDEGLLPFLENECEKQLLDNRTQRAMQVHTSSGVSGEVVMALRCPNLCNGNGACTEWGCRCYPSYSNHDCSLSISQPIEITDLENSGLCDIRTFDCRSVRVFGLGFIDSAESIVAHLSELPLQFMNNGWIPEEQQKTKATFLSSKALDCAVPSLSSAAISTEDFMMDDKPYARWDIKVTNDGFQFSQAKMLTIYDGVCQVCEASHSGLCKLKEKTCNIDGMCFAAGSVNPSSPCLVCYPDTSKFTWSVNQVNRPPSFHRPQSSLRTFAGENFVFQFAASDPEGSAILFQLEDGPDGAALSPAGLLIWRVPLLRLRQLILCITQVDVVPCGCLNGGTCMTDVSFPAGSGKYLCVCPGGKQGELCGEDVDQCLSSPCSAGRCISTASGYRCECPPALPHTAALTALSYTLSESEFSADGDELDPLPEGPQAPTAPTPTPLVQAVSSFTPHKPTNMECAAPNTCRCKPGYTGSNCQTAICDPECVNGGVCIAPGVCQCPGGFHGEICEEALCRFPCENGGSCVGLQTCSCPYGFVGPRCETMVCSRHCHNGGQCVSPDECKCPPEWTGPSCEIALCSPVCLNGGTCSRPNACECPRGFYGAQCQNAVCSPPCKNGGVCRRNNLCSCLQGFSGEQTRHVQVPRL</sequence>
<dbReference type="Ensembl" id="ENSPMET00000003384.1">
    <property type="protein sequence ID" value="ENSPMEP00000007884.1"/>
    <property type="gene ID" value="ENSPMEG00000009717.1"/>
</dbReference>
<organism evidence="7 8">
    <name type="scientific">Poecilia mexicana</name>
    <dbReference type="NCBI Taxonomy" id="48701"/>
    <lineage>
        <taxon>Eukaryota</taxon>
        <taxon>Metazoa</taxon>
        <taxon>Chordata</taxon>
        <taxon>Craniata</taxon>
        <taxon>Vertebrata</taxon>
        <taxon>Euteleostomi</taxon>
        <taxon>Actinopterygii</taxon>
        <taxon>Neopterygii</taxon>
        <taxon>Teleostei</taxon>
        <taxon>Neoteleostei</taxon>
        <taxon>Acanthomorphata</taxon>
        <taxon>Ovalentaria</taxon>
        <taxon>Atherinomorphae</taxon>
        <taxon>Cyprinodontiformes</taxon>
        <taxon>Poeciliidae</taxon>
        <taxon>Poeciliinae</taxon>
        <taxon>Poecilia</taxon>
    </lineage>
</organism>
<keyword evidence="1" id="KW-0732">Signal</keyword>
<dbReference type="PANTHER" id="PTHR14949">
    <property type="entry name" value="EGF-LIKE-DOMAIN, MULTIPLE 7, 8"/>
    <property type="match status" value="1"/>
</dbReference>
<dbReference type="PROSITE" id="PS50026">
    <property type="entry name" value="EGF_3"/>
    <property type="match status" value="4"/>
</dbReference>
<name>A0A3B3WYY1_9TELE</name>
<dbReference type="PROSITE" id="PS51233">
    <property type="entry name" value="VWFD"/>
    <property type="match status" value="1"/>
</dbReference>
<evidence type="ECO:0000259" key="6">
    <source>
        <dbReference type="PROSITE" id="PS51233"/>
    </source>
</evidence>
<dbReference type="InterPro" id="IPR001881">
    <property type="entry name" value="EGF-like_Ca-bd_dom"/>
</dbReference>
<feature type="domain" description="EGF-like" evidence="5">
    <location>
        <begin position="750"/>
        <end position="779"/>
    </location>
</feature>
<dbReference type="Proteomes" id="UP000261480">
    <property type="component" value="Unplaced"/>
</dbReference>
<dbReference type="GO" id="GO:0005102">
    <property type="term" value="F:signaling receptor binding"/>
    <property type="evidence" value="ECO:0007669"/>
    <property type="project" value="TreeGrafter"/>
</dbReference>
<feature type="disulfide bond" evidence="3">
    <location>
        <begin position="754"/>
        <end position="764"/>
    </location>
</feature>
<feature type="domain" description="EGF-like" evidence="5">
    <location>
        <begin position="602"/>
        <end position="641"/>
    </location>
</feature>
<dbReference type="SMART" id="SM00179">
    <property type="entry name" value="EGF_CA"/>
    <property type="match status" value="1"/>
</dbReference>
<feature type="disulfide bond" evidence="3">
    <location>
        <begin position="786"/>
        <end position="796"/>
    </location>
</feature>
<feature type="domain" description="EGF-like" evidence="5">
    <location>
        <begin position="782"/>
        <end position="814"/>
    </location>
</feature>
<dbReference type="FunFam" id="2.10.25.10:FF:000490">
    <property type="entry name" value="von Willebrand factor D and EGF domain-containing protein"/>
    <property type="match status" value="1"/>
</dbReference>
<accession>A0A3B3WYY1</accession>
<protein>
    <recommendedName>
        <fullName evidence="9">von Willebrand factor D and EGF domains</fullName>
    </recommendedName>
</protein>
<feature type="domain" description="VWFD" evidence="6">
    <location>
        <begin position="1"/>
        <end position="58"/>
    </location>
</feature>
<keyword evidence="8" id="KW-1185">Reference proteome</keyword>
<dbReference type="GO" id="GO:0005509">
    <property type="term" value="F:calcium ion binding"/>
    <property type="evidence" value="ECO:0007669"/>
    <property type="project" value="InterPro"/>
</dbReference>
<feature type="compositionally biased region" description="Pro residues" evidence="4">
    <location>
        <begin position="701"/>
        <end position="713"/>
    </location>
</feature>
<dbReference type="FunFam" id="2.10.25.10:FF:000499">
    <property type="entry name" value="Predicted protein"/>
    <property type="match status" value="1"/>
</dbReference>
<dbReference type="Gene3D" id="2.60.120.260">
    <property type="entry name" value="Galactose-binding domain-like"/>
    <property type="match status" value="1"/>
</dbReference>
<feature type="disulfide bond" evidence="3">
    <location>
        <begin position="631"/>
        <end position="640"/>
    </location>
</feature>
<feature type="disulfide bond" evidence="3">
    <location>
        <begin position="868"/>
        <end position="877"/>
    </location>
</feature>
<evidence type="ECO:0000256" key="1">
    <source>
        <dbReference type="ARBA" id="ARBA00022729"/>
    </source>
</evidence>
<dbReference type="PANTHER" id="PTHR14949:SF52">
    <property type="entry name" value="VON WILLEBRAND FACTOR D AND EGF DOMAIN-CONTAINING PROTEIN"/>
    <property type="match status" value="1"/>
</dbReference>
<dbReference type="InterPro" id="IPR001846">
    <property type="entry name" value="VWF_type-D"/>
</dbReference>
<evidence type="ECO:0000256" key="2">
    <source>
        <dbReference type="ARBA" id="ARBA00023157"/>
    </source>
</evidence>
<feature type="disulfide bond" evidence="3">
    <location>
        <begin position="804"/>
        <end position="813"/>
    </location>
</feature>
<feature type="region of interest" description="Disordered" evidence="4">
    <location>
        <begin position="691"/>
        <end position="713"/>
    </location>
</feature>
<proteinExistence type="predicted"/>
<dbReference type="PROSITE" id="PS01186">
    <property type="entry name" value="EGF_2"/>
    <property type="match status" value="1"/>
</dbReference>
<dbReference type="InterPro" id="IPR058727">
    <property type="entry name" value="Helical_Vwde"/>
</dbReference>
<dbReference type="InterPro" id="IPR050969">
    <property type="entry name" value="Dev_Signal_Modulators"/>
</dbReference>
<reference evidence="7" key="1">
    <citation type="submission" date="2025-08" db="UniProtKB">
        <authorList>
            <consortium name="Ensembl"/>
        </authorList>
    </citation>
    <scope>IDENTIFICATION</scope>
</reference>
<evidence type="ECO:0000313" key="7">
    <source>
        <dbReference type="Ensembl" id="ENSPMEP00000007884.1"/>
    </source>
</evidence>
<dbReference type="Pfam" id="PF25024">
    <property type="entry name" value="EGF_TEN"/>
    <property type="match status" value="1"/>
</dbReference>
<dbReference type="Gene3D" id="2.10.25.10">
    <property type="entry name" value="Laminin"/>
    <property type="match status" value="6"/>
</dbReference>
<dbReference type="SMART" id="SM00181">
    <property type="entry name" value="EGF"/>
    <property type="match status" value="8"/>
</dbReference>
<dbReference type="SUPFAM" id="SSF57196">
    <property type="entry name" value="EGF/Laminin"/>
    <property type="match status" value="3"/>
</dbReference>
<feature type="disulfide bond" evidence="3">
    <location>
        <begin position="850"/>
        <end position="860"/>
    </location>
</feature>
<dbReference type="AlphaFoldDB" id="A0A3B3WYY1"/>
<dbReference type="InterPro" id="IPR000742">
    <property type="entry name" value="EGF"/>
</dbReference>
<feature type="domain" description="EGF-like" evidence="5">
    <location>
        <begin position="846"/>
        <end position="878"/>
    </location>
</feature>
<keyword evidence="3" id="KW-0245">EGF-like domain</keyword>
<evidence type="ECO:0000256" key="3">
    <source>
        <dbReference type="PROSITE-ProRule" id="PRU00076"/>
    </source>
</evidence>
<evidence type="ECO:0008006" key="9">
    <source>
        <dbReference type="Google" id="ProtNLM"/>
    </source>
</evidence>
<comment type="caution">
    <text evidence="3">Lacks conserved residue(s) required for the propagation of feature annotation.</text>
</comment>
<dbReference type="GO" id="GO:0005576">
    <property type="term" value="C:extracellular region"/>
    <property type="evidence" value="ECO:0007669"/>
    <property type="project" value="TreeGrafter"/>
</dbReference>
<reference evidence="7" key="2">
    <citation type="submission" date="2025-09" db="UniProtKB">
        <authorList>
            <consortium name="Ensembl"/>
        </authorList>
    </citation>
    <scope>IDENTIFICATION</scope>
</reference>
<keyword evidence="2 3" id="KW-1015">Disulfide bond</keyword>
<dbReference type="FunFam" id="2.10.25.10:FF:000020">
    <property type="entry name" value="Latent-transforming growth factor beta-binding protein 1"/>
    <property type="match status" value="1"/>
</dbReference>
<dbReference type="GO" id="GO:0009986">
    <property type="term" value="C:cell surface"/>
    <property type="evidence" value="ECO:0007669"/>
    <property type="project" value="TreeGrafter"/>
</dbReference>
<evidence type="ECO:0000259" key="5">
    <source>
        <dbReference type="PROSITE" id="PS50026"/>
    </source>
</evidence>